<evidence type="ECO:0000256" key="1">
    <source>
        <dbReference type="SAM" id="MobiDB-lite"/>
    </source>
</evidence>
<accession>A0A8H3TNG9</accession>
<feature type="region of interest" description="Disordered" evidence="1">
    <location>
        <begin position="123"/>
        <end position="142"/>
    </location>
</feature>
<dbReference type="OrthoDB" id="2596949at2759"/>
<evidence type="ECO:0000313" key="2">
    <source>
        <dbReference type="EMBL" id="GHJ84268.1"/>
    </source>
</evidence>
<organism evidence="2 3">
    <name type="scientific">Naganishia liquefaciens</name>
    <dbReference type="NCBI Taxonomy" id="104408"/>
    <lineage>
        <taxon>Eukaryota</taxon>
        <taxon>Fungi</taxon>
        <taxon>Dikarya</taxon>
        <taxon>Basidiomycota</taxon>
        <taxon>Agaricomycotina</taxon>
        <taxon>Tremellomycetes</taxon>
        <taxon>Filobasidiales</taxon>
        <taxon>Filobasidiaceae</taxon>
        <taxon>Naganishia</taxon>
    </lineage>
</organism>
<dbReference type="Proteomes" id="UP000620104">
    <property type="component" value="Unassembled WGS sequence"/>
</dbReference>
<dbReference type="EMBL" id="BLZA01000007">
    <property type="protein sequence ID" value="GHJ84268.1"/>
    <property type="molecule type" value="Genomic_DNA"/>
</dbReference>
<gene>
    <name evidence="2" type="ORF">NliqN6_0670</name>
</gene>
<feature type="compositionally biased region" description="Basic and acidic residues" evidence="1">
    <location>
        <begin position="57"/>
        <end position="67"/>
    </location>
</feature>
<evidence type="ECO:0000313" key="3">
    <source>
        <dbReference type="Proteomes" id="UP000620104"/>
    </source>
</evidence>
<protein>
    <submittedName>
        <fullName evidence="2">Uncharacterized protein</fullName>
    </submittedName>
</protein>
<reference evidence="2" key="1">
    <citation type="submission" date="2020-07" db="EMBL/GenBank/DDBJ databases">
        <title>Draft Genome Sequence of a Deep-Sea Yeast, Naganishia (Cryptococcus) liquefaciens strain N6.</title>
        <authorList>
            <person name="Han Y.W."/>
            <person name="Kajitani R."/>
            <person name="Morimoto H."/>
            <person name="Parhat M."/>
            <person name="Tsubouchi H."/>
            <person name="Bakenova O."/>
            <person name="Ogata M."/>
            <person name="Argunhan B."/>
            <person name="Aoki R."/>
            <person name="Kajiwara S."/>
            <person name="Itoh T."/>
            <person name="Iwasaki H."/>
        </authorList>
    </citation>
    <scope>NUCLEOTIDE SEQUENCE</scope>
    <source>
        <strain evidence="2">N6</strain>
    </source>
</reference>
<feature type="compositionally biased region" description="Basic and acidic residues" evidence="1">
    <location>
        <begin position="266"/>
        <end position="283"/>
    </location>
</feature>
<name>A0A8H3TNG9_9TREE</name>
<dbReference type="AlphaFoldDB" id="A0A8H3TNG9"/>
<keyword evidence="3" id="KW-1185">Reference proteome</keyword>
<proteinExistence type="predicted"/>
<comment type="caution">
    <text evidence="2">The sequence shown here is derived from an EMBL/GenBank/DDBJ whole genome shotgun (WGS) entry which is preliminary data.</text>
</comment>
<feature type="region of interest" description="Disordered" evidence="1">
    <location>
        <begin position="1"/>
        <end position="78"/>
    </location>
</feature>
<feature type="region of interest" description="Disordered" evidence="1">
    <location>
        <begin position="257"/>
        <end position="287"/>
    </location>
</feature>
<feature type="compositionally biased region" description="Polar residues" evidence="1">
    <location>
        <begin position="1"/>
        <end position="11"/>
    </location>
</feature>
<sequence>MPAFQSKTNMPSIDRRSSTEPSDPPLKKNKPYWRLSRMASDESNEKGVTAKGAGSVAKEEGKKEIGVARRKKANQGETAKRRLEVEIIISKAASPPNLDDAEKDELAFDSDIDNAPSVSVSSVKADLNVVPESEEDRESQAGRRMLWETGDQESLDAMIDNLLQKDAGKEVRAMGEATKKSKTSTIDKQSAISGAALGTLKPRDALLKSGQSASYGIPDLVHAVVIKVLEHALKKNIDWFTMSKELEEEGFKNARVPTCAGKGKGRRMEGTDEHAEEPKDNTARQKPRFKLDGNYLYELFHYVSDEVFPRLDRSLDEQALN</sequence>